<dbReference type="InterPro" id="IPR031728">
    <property type="entry name" value="GlcAase_C"/>
</dbReference>
<evidence type="ECO:0000259" key="3">
    <source>
        <dbReference type="Pfam" id="PF16862"/>
    </source>
</evidence>
<keyword evidence="5" id="KW-1185">Reference proteome</keyword>
<proteinExistence type="predicted"/>
<keyword evidence="1" id="KW-0472">Membrane</keyword>
<keyword evidence="1" id="KW-0812">Transmembrane</keyword>
<feature type="domain" description="Beta-glucuronidase C-terminal" evidence="3">
    <location>
        <begin position="468"/>
        <end position="578"/>
    </location>
</feature>
<feature type="signal peptide" evidence="2">
    <location>
        <begin position="1"/>
        <end position="19"/>
    </location>
</feature>
<evidence type="ECO:0000313" key="5">
    <source>
        <dbReference type="Proteomes" id="UP001497453"/>
    </source>
</evidence>
<dbReference type="Gene3D" id="3.20.20.80">
    <property type="entry name" value="Glycosidases"/>
    <property type="match status" value="1"/>
</dbReference>
<dbReference type="EMBL" id="OZ037949">
    <property type="protein sequence ID" value="CAL1711969.1"/>
    <property type="molecule type" value="Genomic_DNA"/>
</dbReference>
<dbReference type="PANTHER" id="PTHR36183">
    <property type="entry name" value="BETA-GLUCURONIDASE"/>
    <property type="match status" value="1"/>
</dbReference>
<accession>A0ABP1DZE8</accession>
<dbReference type="Proteomes" id="UP001497453">
    <property type="component" value="Chromosome 6"/>
</dbReference>
<reference evidence="5" key="1">
    <citation type="submission" date="2024-04" db="EMBL/GenBank/DDBJ databases">
        <authorList>
            <person name="Shaw F."/>
            <person name="Minotto A."/>
        </authorList>
    </citation>
    <scope>NUCLEOTIDE SEQUENCE [LARGE SCALE GENOMIC DNA]</scope>
</reference>
<dbReference type="InterPro" id="IPR052974">
    <property type="entry name" value="GH79_Enzymes"/>
</dbReference>
<keyword evidence="1" id="KW-1133">Transmembrane helix</keyword>
<sequence>MGSWALLLCCLWYLTTVRAAVTVYSQKPLGQTLASTETAGAPAAEYTGLKAYDPLTLNPPPLPDPRPATQFALQLQSAAGNVPGLSIPVSGALLGLSVETSVINHFLGVNSSFIQVPFLNLISTVIERAGRFHIRVGGNTQETARLVENTVDGRMIEKQNIDPNKPTATPVLVYTMELFYLLGNISSLANVKWYLGVPFKDLEEIHLEIAEHGQRVLGDNLLGIQVGNEPDLYERHSARPAPYGPEDYCNEFDKVLQAMQTNPNIPITNNLIGPSVSSGGWSPELVYDAGFVSRFQDNLYAITVENYPSDNCFAIYGGNGRPHDVQAEFVNYLTHDGQYSGRHMLDKFLNSAAIAQASGKPMIMFETNTASCGGFPGASNSFGAALWAVDYGMQLAFSNFTHGLLHVGGQDTYYNPATPPPTGVSTFYQWTVNPIMYSIVVVAEALGNSNTSQVVDLWPNSGDVHTPGYAVYESGNLVRVLLMNYMTDPSGASDYTASISVGGGETGTPNAVPAEVKVKYLWSPSVSDHFNITWAGQTFGGQFESDGRLKGEERIETIACDQAANICPIKVPAPGVALVFFSDAALQEVTPTSTLTYATTAVTRTLNTATVDVDVLATSNGQSGRDRALMGSTSKGSTGAAFSSYVAPSLTVLIAMLAPALAFMKVFSR</sequence>
<protein>
    <recommendedName>
        <fullName evidence="3">Beta-glucuronidase C-terminal domain-containing protein</fullName>
    </recommendedName>
</protein>
<dbReference type="PANTHER" id="PTHR36183:SF2">
    <property type="entry name" value="BETA-GLUCURONIDASE C-TERMINAL DOMAIN-CONTAINING PROTEIN"/>
    <property type="match status" value="1"/>
</dbReference>
<keyword evidence="2" id="KW-0732">Signal</keyword>
<dbReference type="Pfam" id="PF16862">
    <property type="entry name" value="Glyco_hydro_79C"/>
    <property type="match status" value="1"/>
</dbReference>
<organism evidence="4 5">
    <name type="scientific">Somion occarium</name>
    <dbReference type="NCBI Taxonomy" id="3059160"/>
    <lineage>
        <taxon>Eukaryota</taxon>
        <taxon>Fungi</taxon>
        <taxon>Dikarya</taxon>
        <taxon>Basidiomycota</taxon>
        <taxon>Agaricomycotina</taxon>
        <taxon>Agaricomycetes</taxon>
        <taxon>Polyporales</taxon>
        <taxon>Cerrenaceae</taxon>
        <taxon>Somion</taxon>
    </lineage>
</organism>
<evidence type="ECO:0000256" key="2">
    <source>
        <dbReference type="SAM" id="SignalP"/>
    </source>
</evidence>
<dbReference type="InterPro" id="IPR017853">
    <property type="entry name" value="GH"/>
</dbReference>
<gene>
    <name evidence="4" type="ORF">GFSPODELE1_LOCUS8590</name>
</gene>
<feature type="transmembrane region" description="Helical" evidence="1">
    <location>
        <begin position="645"/>
        <end position="667"/>
    </location>
</feature>
<evidence type="ECO:0000313" key="4">
    <source>
        <dbReference type="EMBL" id="CAL1711969.1"/>
    </source>
</evidence>
<feature type="chain" id="PRO_5045744852" description="Beta-glucuronidase C-terminal domain-containing protein" evidence="2">
    <location>
        <begin position="20"/>
        <end position="669"/>
    </location>
</feature>
<dbReference type="SUPFAM" id="SSF51445">
    <property type="entry name" value="(Trans)glycosidases"/>
    <property type="match status" value="1"/>
</dbReference>
<name>A0ABP1DZE8_9APHY</name>
<evidence type="ECO:0000256" key="1">
    <source>
        <dbReference type="SAM" id="Phobius"/>
    </source>
</evidence>